<dbReference type="PANTHER" id="PTHR47718">
    <property type="entry name" value="OS01G0519700 PROTEIN"/>
    <property type="match status" value="1"/>
</dbReference>
<dbReference type="EMBL" id="JBJUIK010000002">
    <property type="protein sequence ID" value="KAL3534439.1"/>
    <property type="molecule type" value="Genomic_DNA"/>
</dbReference>
<gene>
    <name evidence="2" type="ORF">ACH5RR_002900</name>
</gene>
<dbReference type="PANTHER" id="PTHR47718:SF14">
    <property type="entry name" value="SWIM-TYPE DOMAIN-CONTAINING PROTEIN"/>
    <property type="match status" value="1"/>
</dbReference>
<organism evidence="2 3">
    <name type="scientific">Cinchona calisaya</name>
    <dbReference type="NCBI Taxonomy" id="153742"/>
    <lineage>
        <taxon>Eukaryota</taxon>
        <taxon>Viridiplantae</taxon>
        <taxon>Streptophyta</taxon>
        <taxon>Embryophyta</taxon>
        <taxon>Tracheophyta</taxon>
        <taxon>Spermatophyta</taxon>
        <taxon>Magnoliopsida</taxon>
        <taxon>eudicotyledons</taxon>
        <taxon>Gunneridae</taxon>
        <taxon>Pentapetalae</taxon>
        <taxon>asterids</taxon>
        <taxon>lamiids</taxon>
        <taxon>Gentianales</taxon>
        <taxon>Rubiaceae</taxon>
        <taxon>Cinchonoideae</taxon>
        <taxon>Cinchoneae</taxon>
        <taxon>Cinchona</taxon>
    </lineage>
</organism>
<reference evidence="2 3" key="1">
    <citation type="submission" date="2024-11" db="EMBL/GenBank/DDBJ databases">
        <title>A near-complete genome assembly of Cinchona calisaya.</title>
        <authorList>
            <person name="Lian D.C."/>
            <person name="Zhao X.W."/>
            <person name="Wei L."/>
        </authorList>
    </citation>
    <scope>NUCLEOTIDE SEQUENCE [LARGE SCALE GENOMIC DNA]</scope>
    <source>
        <tissue evidence="2">Nenye</tissue>
    </source>
</reference>
<protein>
    <recommendedName>
        <fullName evidence="4">Protein FAR1-RELATED SEQUENCE</fullName>
    </recommendedName>
</protein>
<evidence type="ECO:0000313" key="2">
    <source>
        <dbReference type="EMBL" id="KAL3534439.1"/>
    </source>
</evidence>
<proteinExistence type="predicted"/>
<name>A0ABD3ATV5_9GENT</name>
<dbReference type="AlphaFoldDB" id="A0ABD3ATV5"/>
<accession>A0ABD3ATV5</accession>
<comment type="caution">
    <text evidence="2">The sequence shown here is derived from an EMBL/GenBank/DDBJ whole genome shotgun (WGS) entry which is preliminary data.</text>
</comment>
<keyword evidence="3" id="KW-1185">Reference proteome</keyword>
<evidence type="ECO:0008006" key="4">
    <source>
        <dbReference type="Google" id="ProtNLM"/>
    </source>
</evidence>
<dbReference type="Proteomes" id="UP001630127">
    <property type="component" value="Unassembled WGS sequence"/>
</dbReference>
<sequence length="216" mass="24764">MGVSFCYESLICDGGTDFEGDNLYSDSDGVVDFDEDNFSSNSEGIVEDVDLNDEVIDDFKEMHLNDKLGIMKMRFAKEEEAYEFYNFYAKSIGFSVRYENVGFALRNLYSKMDAVMKREIAMGDIERAIDYLAAKKYTYSMFFYKYCTDEQGCLRSLIWADSQSTIDFNSKMVKQNKRTCPYKGKEGKSGEVDGQATMEDSDFVGEEDEKVHFNKG</sequence>
<evidence type="ECO:0000256" key="1">
    <source>
        <dbReference type="SAM" id="MobiDB-lite"/>
    </source>
</evidence>
<evidence type="ECO:0000313" key="3">
    <source>
        <dbReference type="Proteomes" id="UP001630127"/>
    </source>
</evidence>
<feature type="region of interest" description="Disordered" evidence="1">
    <location>
        <begin position="180"/>
        <end position="201"/>
    </location>
</feature>